<sequence>MRRTAGRRQCCLLGHLHVFLGPAKESQQIPQAATLIDRLCVNSGAHQRLCFLRASTSSRICESQRWKPSAIVPRWSDKSLTELEVDGPRRKLKPLTGLEVDDPRRKLKPLHDPIKVGRTISMQKCRGDERWHTSRNFLVPAEHRRVGQPANERSQASVFRRG</sequence>
<protein>
    <submittedName>
        <fullName evidence="1 3">Uncharacterized protein</fullName>
    </submittedName>
</protein>
<accession>A0A183ISP8</accession>
<gene>
    <name evidence="1" type="ORF">SBAD_LOCUS6645</name>
</gene>
<evidence type="ECO:0000313" key="2">
    <source>
        <dbReference type="Proteomes" id="UP000270296"/>
    </source>
</evidence>
<dbReference type="AlphaFoldDB" id="A0A183ISP8"/>
<dbReference type="EMBL" id="UZAM01009922">
    <property type="protein sequence ID" value="VDP10486.1"/>
    <property type="molecule type" value="Genomic_DNA"/>
</dbReference>
<evidence type="ECO:0000313" key="1">
    <source>
        <dbReference type="EMBL" id="VDP10486.1"/>
    </source>
</evidence>
<reference evidence="1 2" key="2">
    <citation type="submission" date="2018-11" db="EMBL/GenBank/DDBJ databases">
        <authorList>
            <consortium name="Pathogen Informatics"/>
        </authorList>
    </citation>
    <scope>NUCLEOTIDE SEQUENCE [LARGE SCALE GENOMIC DNA]</scope>
</reference>
<reference evidence="3" key="1">
    <citation type="submission" date="2016-06" db="UniProtKB">
        <authorList>
            <consortium name="WormBaseParasite"/>
        </authorList>
    </citation>
    <scope>IDENTIFICATION</scope>
</reference>
<evidence type="ECO:0000313" key="3">
    <source>
        <dbReference type="WBParaSite" id="SBAD_0000690501-mRNA-1"/>
    </source>
</evidence>
<keyword evidence="2" id="KW-1185">Reference proteome</keyword>
<proteinExistence type="predicted"/>
<dbReference type="WBParaSite" id="SBAD_0000690501-mRNA-1">
    <property type="protein sequence ID" value="SBAD_0000690501-mRNA-1"/>
    <property type="gene ID" value="SBAD_0000690501"/>
</dbReference>
<organism evidence="3">
    <name type="scientific">Soboliphyme baturini</name>
    <dbReference type="NCBI Taxonomy" id="241478"/>
    <lineage>
        <taxon>Eukaryota</taxon>
        <taxon>Metazoa</taxon>
        <taxon>Ecdysozoa</taxon>
        <taxon>Nematoda</taxon>
        <taxon>Enoplea</taxon>
        <taxon>Dorylaimia</taxon>
        <taxon>Dioctophymatida</taxon>
        <taxon>Dioctophymatoidea</taxon>
        <taxon>Soboliphymatidae</taxon>
        <taxon>Soboliphyme</taxon>
    </lineage>
</organism>
<dbReference type="Proteomes" id="UP000270296">
    <property type="component" value="Unassembled WGS sequence"/>
</dbReference>
<name>A0A183ISP8_9BILA</name>